<feature type="domain" description="Heterokaryon incompatibility" evidence="1">
    <location>
        <begin position="275"/>
        <end position="420"/>
    </location>
</feature>
<dbReference type="PANTHER" id="PTHR24148">
    <property type="entry name" value="ANKYRIN REPEAT DOMAIN-CONTAINING PROTEIN 39 HOMOLOG-RELATED"/>
    <property type="match status" value="1"/>
</dbReference>
<reference evidence="2 3" key="1">
    <citation type="journal article" date="2018" name="Front. Microbiol.">
        <title>Genome-Wide Analysis of Corynespora cassiicola Leaf Fall Disease Putative Effectors.</title>
        <authorList>
            <person name="Lopez D."/>
            <person name="Ribeiro S."/>
            <person name="Label P."/>
            <person name="Fumanal B."/>
            <person name="Venisse J.S."/>
            <person name="Kohler A."/>
            <person name="de Oliveira R.R."/>
            <person name="Labutti K."/>
            <person name="Lipzen A."/>
            <person name="Lail K."/>
            <person name="Bauer D."/>
            <person name="Ohm R.A."/>
            <person name="Barry K.W."/>
            <person name="Spatafora J."/>
            <person name="Grigoriev I.V."/>
            <person name="Martin F.M."/>
            <person name="Pujade-Renaud V."/>
        </authorList>
    </citation>
    <scope>NUCLEOTIDE SEQUENCE [LARGE SCALE GENOMIC DNA]</scope>
    <source>
        <strain evidence="2 3">Philippines</strain>
    </source>
</reference>
<dbReference type="InterPro" id="IPR052895">
    <property type="entry name" value="HetReg/Transcr_Mod"/>
</dbReference>
<sequence length="873" mass="100095">MPSDIELTVTDVSLVERCENEQQVRHFNNTLYVRGEKESEFVVPQIEYQLLDVESPKARMLRLHPTDDISKHVRCDLELYPVSQLPPFIAIQNARGYRKIEEAIEVVHNGIRHALIISVALERFLRYLRTRIKGPTYIWVRYACVLEFNLQEQKAYWTREFSDKMYAAASAVFDMHEINSCLIGNGYFEKVISPGYAKWTKEWYGRPDEIVLPRVCPVRLGTRPDNESPTMQYRYMPLDVVADEIRVICVMPAEDMAAPLIMHVAHCPIKCEVNFIALSYRWGTDLMPEQVILNGQTKMIRKNLADAIRFLRMKQAIVPLWIDALSINQDDMIERSREVRRMGEIYDSAMCVHVWAGPKTDDTEDAIDLMLELEKHPVVRFNDQGEFDLGVEPARLIQMCAALYKFLERQYFRRVWILQEIAFASNPAVIAGCRRAISFDTLDKAAYNLHDMLTRDPSLIARIQTWDSSIRDLDTRLLGYARKIFYFRYLVSKGLGGGSMFGLFYKIKTSSPGFLDVLVLSRDFECTDPRDCVYGLWNLAQDRAGLNFEPDYGKPYEQVYTEFTQAWALQHGLLDIIGAVEATPASEKFYETAPSWCPNWNVPATTSSLIRKDYLPTRFMSAMQDQSGKLYSADGNIDRETFDEPLFSFERNILHCTGLIIDQVSLMLEDAPDIPAGPAPKSTWRFHYWTDRLRQLFQEHEAVPYDDPDRAICAMLHGDNVQAWPTVAESGYNPNDCPRRGHYVCLPANSRHVLPFATSYDNSEAWNVVDTVLRGRRPFVTENGYCGLGPAYISEGDDKNTKRGDSVTWQLAVVAGCSVPLVLCEKEDGAHELVGTCFVQGWMDGEWIKDIMGAENPKEFWEELRDSARLVIV</sequence>
<evidence type="ECO:0000313" key="3">
    <source>
        <dbReference type="Proteomes" id="UP000240883"/>
    </source>
</evidence>
<dbReference type="Pfam" id="PF26639">
    <property type="entry name" value="Het-6_barrel"/>
    <property type="match status" value="1"/>
</dbReference>
<dbReference type="Pfam" id="PF06985">
    <property type="entry name" value="HET"/>
    <property type="match status" value="1"/>
</dbReference>
<organism evidence="2 3">
    <name type="scientific">Corynespora cassiicola Philippines</name>
    <dbReference type="NCBI Taxonomy" id="1448308"/>
    <lineage>
        <taxon>Eukaryota</taxon>
        <taxon>Fungi</taxon>
        <taxon>Dikarya</taxon>
        <taxon>Ascomycota</taxon>
        <taxon>Pezizomycotina</taxon>
        <taxon>Dothideomycetes</taxon>
        <taxon>Pleosporomycetidae</taxon>
        <taxon>Pleosporales</taxon>
        <taxon>Corynesporascaceae</taxon>
        <taxon>Corynespora</taxon>
    </lineage>
</organism>
<evidence type="ECO:0000313" key="2">
    <source>
        <dbReference type="EMBL" id="PSN60395.1"/>
    </source>
</evidence>
<proteinExistence type="predicted"/>
<dbReference type="OrthoDB" id="4850726at2759"/>
<dbReference type="AlphaFoldDB" id="A0A2T2N4L9"/>
<dbReference type="STRING" id="1448308.A0A2T2N4L9"/>
<protein>
    <submittedName>
        <fullName evidence="2">HET-domain-containing protein</fullName>
    </submittedName>
</protein>
<keyword evidence="3" id="KW-1185">Reference proteome</keyword>
<name>A0A2T2N4L9_CORCC</name>
<dbReference type="InterPro" id="IPR010730">
    <property type="entry name" value="HET"/>
</dbReference>
<dbReference type="PANTHER" id="PTHR24148:SF64">
    <property type="entry name" value="HETEROKARYON INCOMPATIBILITY DOMAIN-CONTAINING PROTEIN"/>
    <property type="match status" value="1"/>
</dbReference>
<dbReference type="EMBL" id="KZ678149">
    <property type="protein sequence ID" value="PSN60395.1"/>
    <property type="molecule type" value="Genomic_DNA"/>
</dbReference>
<evidence type="ECO:0000259" key="1">
    <source>
        <dbReference type="Pfam" id="PF06985"/>
    </source>
</evidence>
<gene>
    <name evidence="2" type="ORF">BS50DRAFT_209053</name>
</gene>
<dbReference type="Proteomes" id="UP000240883">
    <property type="component" value="Unassembled WGS sequence"/>
</dbReference>
<accession>A0A2T2N4L9</accession>